<accession>A0A9X0EDN3</accession>
<evidence type="ECO:0000313" key="2">
    <source>
        <dbReference type="Proteomes" id="UP000029719"/>
    </source>
</evidence>
<organism evidence="1 2">
    <name type="scientific">Pseudomonas lutea</name>
    <dbReference type="NCBI Taxonomy" id="243924"/>
    <lineage>
        <taxon>Bacteria</taxon>
        <taxon>Pseudomonadati</taxon>
        <taxon>Pseudomonadota</taxon>
        <taxon>Gammaproteobacteria</taxon>
        <taxon>Pseudomonadales</taxon>
        <taxon>Pseudomonadaceae</taxon>
        <taxon>Pseudomonas</taxon>
    </lineage>
</organism>
<name>A0A9X0EDN3_9PSED</name>
<gene>
    <name evidence="1" type="ORF">LT42_18440</name>
</gene>
<protein>
    <submittedName>
        <fullName evidence="1">Uncharacterized protein</fullName>
    </submittedName>
</protein>
<comment type="caution">
    <text evidence="1">The sequence shown here is derived from an EMBL/GenBank/DDBJ whole genome shotgun (WGS) entry which is preliminary data.</text>
</comment>
<dbReference type="EMBL" id="JRMB01000002">
    <property type="protein sequence ID" value="KGF63864.1"/>
    <property type="molecule type" value="Genomic_DNA"/>
</dbReference>
<dbReference type="RefSeq" id="WP_037015842.1">
    <property type="nucleotide sequence ID" value="NZ_JRMB01000002.1"/>
</dbReference>
<reference evidence="1 2" key="1">
    <citation type="submission" date="2014-09" db="EMBL/GenBank/DDBJ databases">
        <title>Genome sequence of Pseudomonas lutea strain DSM 17257T.</title>
        <authorList>
            <person name="Kwak Y."/>
            <person name="Shin J.-H."/>
        </authorList>
    </citation>
    <scope>NUCLEOTIDE SEQUENCE [LARGE SCALE GENOMIC DNA]</scope>
    <source>
        <strain evidence="1 2">DSM 17257</strain>
    </source>
</reference>
<dbReference type="AlphaFoldDB" id="A0A9X0EDN3"/>
<dbReference type="Proteomes" id="UP000029719">
    <property type="component" value="Unassembled WGS sequence"/>
</dbReference>
<sequence length="100" mass="10806">MLANAGCQPTMALNVPIFAGKRAPTGFAQGMLYSKVPFFALGIRGQRSGNVLRRALISNAGKNPCADADYECDATIVGARLPANRLPPQRCIPWLLTYIR</sequence>
<proteinExistence type="predicted"/>
<evidence type="ECO:0000313" key="1">
    <source>
        <dbReference type="EMBL" id="KGF63864.1"/>
    </source>
</evidence>